<evidence type="ECO:0000313" key="4">
    <source>
        <dbReference type="Proteomes" id="UP001595621"/>
    </source>
</evidence>
<keyword evidence="4" id="KW-1185">Reference proteome</keyword>
<evidence type="ECO:0000256" key="1">
    <source>
        <dbReference type="SAM" id="SignalP"/>
    </source>
</evidence>
<evidence type="ECO:0000313" key="3">
    <source>
        <dbReference type="EMBL" id="MFC3138892.1"/>
    </source>
</evidence>
<dbReference type="Pfam" id="PF13511">
    <property type="entry name" value="DUF4124"/>
    <property type="match status" value="1"/>
</dbReference>
<gene>
    <name evidence="3" type="ORF">ACFOE0_11965</name>
</gene>
<feature type="chain" id="PRO_5046909580" evidence="1">
    <location>
        <begin position="18"/>
        <end position="174"/>
    </location>
</feature>
<evidence type="ECO:0000259" key="2">
    <source>
        <dbReference type="Pfam" id="PF13511"/>
    </source>
</evidence>
<feature type="domain" description="DUF4124" evidence="2">
    <location>
        <begin position="7"/>
        <end position="50"/>
    </location>
</feature>
<name>A0ABV7GGJ0_9GAMM</name>
<dbReference type="InterPro" id="IPR013783">
    <property type="entry name" value="Ig-like_fold"/>
</dbReference>
<proteinExistence type="predicted"/>
<dbReference type="Gene3D" id="2.60.40.10">
    <property type="entry name" value="Immunoglobulins"/>
    <property type="match status" value="1"/>
</dbReference>
<organism evidence="3 4">
    <name type="scientific">Shewanella submarina</name>
    <dbReference type="NCBI Taxonomy" id="2016376"/>
    <lineage>
        <taxon>Bacteria</taxon>
        <taxon>Pseudomonadati</taxon>
        <taxon>Pseudomonadota</taxon>
        <taxon>Gammaproteobacteria</taxon>
        <taxon>Alteromonadales</taxon>
        <taxon>Shewanellaceae</taxon>
        <taxon>Shewanella</taxon>
    </lineage>
</organism>
<reference evidence="4" key="1">
    <citation type="journal article" date="2019" name="Int. J. Syst. Evol. Microbiol.">
        <title>The Global Catalogue of Microorganisms (GCM) 10K type strain sequencing project: providing services to taxonomists for standard genome sequencing and annotation.</title>
        <authorList>
            <consortium name="The Broad Institute Genomics Platform"/>
            <consortium name="The Broad Institute Genome Sequencing Center for Infectious Disease"/>
            <person name="Wu L."/>
            <person name="Ma J."/>
        </authorList>
    </citation>
    <scope>NUCLEOTIDE SEQUENCE [LARGE SCALE GENOMIC DNA]</scope>
    <source>
        <strain evidence="4">KCTC 52277</strain>
    </source>
</reference>
<dbReference type="Proteomes" id="UP001595621">
    <property type="component" value="Unassembled WGS sequence"/>
</dbReference>
<sequence>MKYPLLILLLLSTHVGAAVYKWVDEHGNVHYSDTPVEGAQQIELKDNTHNTVVLPKPIRISEPTEAEAVQYQLQISTPEPEATVRNNNGDFSVSAMMTPEAPNGSRFQLMLDGKEWGSPRARPVFQLRGIDRGEHTIAVKALNAQGQTLTETEPRVIFLHRATYKAPRPQPRSN</sequence>
<dbReference type="InterPro" id="IPR025392">
    <property type="entry name" value="DUF4124"/>
</dbReference>
<keyword evidence="1" id="KW-0732">Signal</keyword>
<accession>A0ABV7GGJ0</accession>
<comment type="caution">
    <text evidence="3">The sequence shown here is derived from an EMBL/GenBank/DDBJ whole genome shotgun (WGS) entry which is preliminary data.</text>
</comment>
<protein>
    <submittedName>
        <fullName evidence="3">DUF4124 domain-containing protein</fullName>
    </submittedName>
</protein>
<dbReference type="RefSeq" id="WP_248936990.1">
    <property type="nucleotide sequence ID" value="NZ_JAKILF010000006.1"/>
</dbReference>
<feature type="signal peptide" evidence="1">
    <location>
        <begin position="1"/>
        <end position="17"/>
    </location>
</feature>
<dbReference type="EMBL" id="JBHRTD010000015">
    <property type="protein sequence ID" value="MFC3138892.1"/>
    <property type="molecule type" value="Genomic_DNA"/>
</dbReference>